<keyword evidence="3" id="KW-1185">Reference proteome</keyword>
<dbReference type="EMBL" id="CR931997">
    <property type="protein sequence ID" value="CAI36738.1"/>
    <property type="molecule type" value="Genomic_DNA"/>
</dbReference>
<reference evidence="2 3" key="1">
    <citation type="journal article" date="2005" name="J. Bacteriol.">
        <title>Complete genome sequence and analysis of the multiresistant nosocomial pathogen Corynebacterium jeikeium K411, a lipid-requiring bacterium of the human skin flora.</title>
        <authorList>
            <person name="Tauch A."/>
            <person name="Kaiser O."/>
            <person name="Hain T."/>
            <person name="Goesmann A."/>
            <person name="Weisshaar B."/>
            <person name="Albersmeier A."/>
            <person name="Bekel T."/>
            <person name="Bischoff N."/>
            <person name="Brune I."/>
            <person name="Chakraborty T."/>
            <person name="Kalinowski J."/>
            <person name="Meyer F."/>
            <person name="Rupp O."/>
            <person name="Schneiker S."/>
            <person name="Viehoever P."/>
            <person name="Puehler A."/>
        </authorList>
    </citation>
    <scope>NUCLEOTIDE SEQUENCE [LARGE SCALE GENOMIC DNA]</scope>
    <source>
        <strain evidence="2 3">K411</strain>
    </source>
</reference>
<dbReference type="AlphaFoldDB" id="Q4JWR9"/>
<keyword evidence="1" id="KW-1133">Transmembrane helix</keyword>
<accession>Q4JWR9</accession>
<dbReference type="eggNOG" id="ENOG5031J45">
    <property type="taxonomic scope" value="Bacteria"/>
</dbReference>
<gene>
    <name evidence="2" type="ordered locus">jk0579</name>
</gene>
<feature type="transmembrane region" description="Helical" evidence="1">
    <location>
        <begin position="70"/>
        <end position="88"/>
    </location>
</feature>
<protein>
    <submittedName>
        <fullName evidence="2">Uncharacterized protein</fullName>
    </submittedName>
</protein>
<evidence type="ECO:0000313" key="3">
    <source>
        <dbReference type="Proteomes" id="UP000000545"/>
    </source>
</evidence>
<name>Q4JWR9_CORJK</name>
<dbReference type="Proteomes" id="UP000000545">
    <property type="component" value="Chromosome"/>
</dbReference>
<evidence type="ECO:0000256" key="1">
    <source>
        <dbReference type="SAM" id="Phobius"/>
    </source>
</evidence>
<dbReference type="PATRIC" id="fig|306537.10.peg.591"/>
<keyword evidence="1" id="KW-0812">Transmembrane</keyword>
<proteinExistence type="predicted"/>
<feature type="transmembrane region" description="Helical" evidence="1">
    <location>
        <begin position="100"/>
        <end position="120"/>
    </location>
</feature>
<organism evidence="2 3">
    <name type="scientific">Corynebacterium jeikeium (strain K411)</name>
    <dbReference type="NCBI Taxonomy" id="306537"/>
    <lineage>
        <taxon>Bacteria</taxon>
        <taxon>Bacillati</taxon>
        <taxon>Actinomycetota</taxon>
        <taxon>Actinomycetes</taxon>
        <taxon>Mycobacteriales</taxon>
        <taxon>Corynebacteriaceae</taxon>
        <taxon>Corynebacterium</taxon>
    </lineage>
</organism>
<sequence length="190" mass="21169">MSCGLSGAVPTLRSMSFKEPQRPGEKDYLAGWMPDEDPHDGQVVRTSDEQDLEARRIRLSKYRPNTAKKVAAWLALILGVIMLFGILSGSMEGVDGALKILLAVLYCLMFAGPALFWMYANNRDTKAVRKWAATESDYREVWESFDSATKSIFARPSTADELPLLPKRPWLWIWIAEFAVIATAGALTPA</sequence>
<evidence type="ECO:0000313" key="2">
    <source>
        <dbReference type="EMBL" id="CAI36738.1"/>
    </source>
</evidence>
<dbReference type="KEGG" id="cjk:jk0579"/>
<keyword evidence="1" id="KW-0472">Membrane</keyword>
<dbReference type="HOGENOM" id="CLU_122753_0_0_11"/>